<proteinExistence type="predicted"/>
<accession>A0A345SQV1</accession>
<evidence type="ECO:0000313" key="1">
    <source>
        <dbReference type="EMBL" id="AXI76106.1"/>
    </source>
</evidence>
<dbReference type="AlphaFoldDB" id="A0A345SQV1"/>
<protein>
    <submittedName>
        <fullName evidence="1">Uncharacterized protein</fullName>
    </submittedName>
</protein>
<keyword evidence="2" id="KW-1185">Reference proteome</keyword>
<evidence type="ECO:0000313" key="2">
    <source>
        <dbReference type="Proteomes" id="UP000249340"/>
    </source>
</evidence>
<dbReference type="OrthoDB" id="4153402at2"/>
<name>A0A345SQV1_9ACTN</name>
<dbReference type="EMBL" id="CP031264">
    <property type="protein sequence ID" value="AXI76106.1"/>
    <property type="molecule type" value="Genomic_DNA"/>
</dbReference>
<dbReference type="RefSeq" id="WP_111489425.1">
    <property type="nucleotide sequence ID" value="NZ_CP031264.1"/>
</dbReference>
<reference evidence="2" key="1">
    <citation type="submission" date="2018-07" db="EMBL/GenBank/DDBJ databases">
        <title>Streptacidiphilus bronchialis DSM 106435 chromosome.</title>
        <authorList>
            <person name="Batra D."/>
            <person name="Gulvik C.A."/>
        </authorList>
    </citation>
    <scope>NUCLEOTIDE SEQUENCE [LARGE SCALE GENOMIC DNA]</scope>
    <source>
        <strain evidence="2">DSM 106435</strain>
    </source>
</reference>
<dbReference type="Proteomes" id="UP000249340">
    <property type="component" value="Chromosome"/>
</dbReference>
<gene>
    <name evidence="1" type="ORF">C7M71_000015</name>
</gene>
<organism evidence="1 2">
    <name type="scientific">Peterkaempfera bronchialis</name>
    <dbReference type="NCBI Taxonomy" id="2126346"/>
    <lineage>
        <taxon>Bacteria</taxon>
        <taxon>Bacillati</taxon>
        <taxon>Actinomycetota</taxon>
        <taxon>Actinomycetes</taxon>
        <taxon>Kitasatosporales</taxon>
        <taxon>Streptomycetaceae</taxon>
        <taxon>Peterkaempfera</taxon>
    </lineage>
</organism>
<dbReference type="KEGG" id="stri:C7M71_000015"/>
<sequence>MTTSARPAGARPSAETQELAALRGWLRGVKRRMTFEGLARRASGKKLPISECTLRRALDGRLPTRYAVLAFARGAGADEKTAERMWAAASEAGANLVVPRARPPHVPGRITTQAGLARALTRLKSDARLSLRQIAAAPEAAGLLTRSSLHNALTGRRLPSEQWLAAFTASCAAGNVAVLVALIDTRHRILAGPRPPAVYPCEIVELADSRRQRDEAARPWLAEPELDWYDQQLRDEEEAEFQRQIAWVDDLTKDELDELAHEAQTTAQQNDRPSLADLLNRYRA</sequence>